<dbReference type="GO" id="GO:0005886">
    <property type="term" value="C:plasma membrane"/>
    <property type="evidence" value="ECO:0007669"/>
    <property type="project" value="UniProtKB-SubCell"/>
</dbReference>
<dbReference type="EMBL" id="CP011509">
    <property type="protein sequence ID" value="AKJ01689.1"/>
    <property type="molecule type" value="Genomic_DNA"/>
</dbReference>
<dbReference type="SUPFAM" id="SSF52540">
    <property type="entry name" value="P-loop containing nucleoside triphosphate hydrolases"/>
    <property type="match status" value="1"/>
</dbReference>
<dbReference type="GO" id="GO:0034040">
    <property type="term" value="F:ATPase-coupled lipid transmembrane transporter activity"/>
    <property type="evidence" value="ECO:0007669"/>
    <property type="project" value="TreeGrafter"/>
</dbReference>
<evidence type="ECO:0000313" key="14">
    <source>
        <dbReference type="EMBL" id="REG34503.1"/>
    </source>
</evidence>
<dbReference type="SMART" id="SM00382">
    <property type="entry name" value="AAA"/>
    <property type="match status" value="1"/>
</dbReference>
<evidence type="ECO:0000256" key="2">
    <source>
        <dbReference type="ARBA" id="ARBA00022448"/>
    </source>
</evidence>
<dbReference type="GO" id="GO:0008233">
    <property type="term" value="F:peptidase activity"/>
    <property type="evidence" value="ECO:0007669"/>
    <property type="project" value="InterPro"/>
</dbReference>
<feature type="domain" description="ABC transmembrane type-1" evidence="11">
    <location>
        <begin position="185"/>
        <end position="464"/>
    </location>
</feature>
<sequence>MTAEKQRPLLERFPALRRLWGRLRPRRLQEIRQLTVMDCGAACLGMVLGYHGRHVTLEEVRKVTGVSRDGTTAFSLVAAARRFGLRARGVSIDVDRLPFVETGTILHWRFNHYVVFEGLGSDYVDIVDPAQGRRRVTMEKFRQSFTGVALLLEPGEDFVKSQPRRTDWRRYVAPLLKQSVALRRILVLSLLVQLFALTLPLLTGLLVDQVIPRGDTHLLLVAGVGMMSIVVFQFLASLIRGYLITALRIRVDSELTLGFLEHLVSLSFPFFQSRPTGDLMMRLSMNTSMRDLLSSSTLSTLLDGGMVVLYLSILFATSPAMGLLVVALGGMQVLVFLLSRHRQQQLLSQSLELEAKNATYQMEMLSGIQTLKAFGMEERSVQTYSNLFVDLLNVSLARGILGVWVESATSTLRLGSPLLLLMLGTWQVVNQELSTGQMLAINALAASVLGPLSNLVATAGQLQQMGSYLERLRDVLETPPERPKDRSGHAPTLTGACELEQVSFRYSPDTPLVVQDVSVRIEPGSMVAIVGRSGAGKSTLANLLLGLYLPTSGCVRYDGANLVDLDLHAVRRQMGVVLQNPAFFGSTVRDNITLDEPDLPMKAVEQAARLAQLHDDIVALPLGYNTPLANQGQQLSGGQRQRLGMARALVRNPAMLLLDEATSALDAVTEARVLESISSLRCTRIVIAHRLSTVMNADLILVMDKGRLAEQGKHHELVARGGLYAQLIHAQLQGQQPADKTPSTSAA</sequence>
<dbReference type="PANTHER" id="PTHR24221:SF606">
    <property type="entry name" value="COLICIN V SECRETION-PROCESSING ATP-BINDING PROTEIN"/>
    <property type="match status" value="1"/>
</dbReference>
<evidence type="ECO:0000256" key="7">
    <source>
        <dbReference type="ARBA" id="ARBA00022989"/>
    </source>
</evidence>
<gene>
    <name evidence="13" type="ORF">AA314_03315</name>
    <name evidence="14" type="ORF">ATI61_103403</name>
</gene>
<dbReference type="InterPro" id="IPR036640">
    <property type="entry name" value="ABC1_TM_sf"/>
</dbReference>
<evidence type="ECO:0000313" key="15">
    <source>
        <dbReference type="Proteomes" id="UP000035579"/>
    </source>
</evidence>
<dbReference type="AlphaFoldDB" id="A0AAC8Q6J8"/>
<dbReference type="InterPro" id="IPR005074">
    <property type="entry name" value="Peptidase_C39"/>
</dbReference>
<dbReference type="RefSeq" id="WP_047856209.1">
    <property type="nucleotide sequence ID" value="NZ_CP011509.1"/>
</dbReference>
<evidence type="ECO:0000256" key="3">
    <source>
        <dbReference type="ARBA" id="ARBA00022475"/>
    </source>
</evidence>
<evidence type="ECO:0000256" key="1">
    <source>
        <dbReference type="ARBA" id="ARBA00004651"/>
    </source>
</evidence>
<dbReference type="PANTHER" id="PTHR24221">
    <property type="entry name" value="ATP-BINDING CASSETTE SUB-FAMILY B"/>
    <property type="match status" value="1"/>
</dbReference>
<evidence type="ECO:0000259" key="10">
    <source>
        <dbReference type="PROSITE" id="PS50893"/>
    </source>
</evidence>
<feature type="transmembrane region" description="Helical" evidence="9">
    <location>
        <begin position="219"/>
        <end position="243"/>
    </location>
</feature>
<dbReference type="InterPro" id="IPR011527">
    <property type="entry name" value="ABC1_TM_dom"/>
</dbReference>
<dbReference type="GO" id="GO:0005524">
    <property type="term" value="F:ATP binding"/>
    <property type="evidence" value="ECO:0007669"/>
    <property type="project" value="UniProtKB-KW"/>
</dbReference>
<dbReference type="PROSITE" id="PS50893">
    <property type="entry name" value="ABC_TRANSPORTER_2"/>
    <property type="match status" value="1"/>
</dbReference>
<keyword evidence="16" id="KW-1185">Reference proteome</keyword>
<dbReference type="InterPro" id="IPR017871">
    <property type="entry name" value="ABC_transporter-like_CS"/>
</dbReference>
<reference evidence="13 15" key="1">
    <citation type="submission" date="2015-05" db="EMBL/GenBank/DDBJ databases">
        <title>Genome assembly of Archangium gephyra DSM 2261.</title>
        <authorList>
            <person name="Sharma G."/>
            <person name="Subramanian S."/>
        </authorList>
    </citation>
    <scope>NUCLEOTIDE SEQUENCE [LARGE SCALE GENOMIC DNA]</scope>
    <source>
        <strain evidence="13 15">DSM 2261</strain>
    </source>
</reference>
<dbReference type="EMBL" id="QUMU01000003">
    <property type="protein sequence ID" value="REG34503.1"/>
    <property type="molecule type" value="Genomic_DNA"/>
</dbReference>
<name>A0AAC8Q6J8_9BACT</name>
<evidence type="ECO:0000256" key="9">
    <source>
        <dbReference type="SAM" id="Phobius"/>
    </source>
</evidence>
<evidence type="ECO:0000256" key="6">
    <source>
        <dbReference type="ARBA" id="ARBA00022840"/>
    </source>
</evidence>
<evidence type="ECO:0000313" key="13">
    <source>
        <dbReference type="EMBL" id="AKJ01689.1"/>
    </source>
</evidence>
<evidence type="ECO:0000256" key="4">
    <source>
        <dbReference type="ARBA" id="ARBA00022692"/>
    </source>
</evidence>
<dbReference type="Pfam" id="PF00664">
    <property type="entry name" value="ABC_membrane"/>
    <property type="match status" value="1"/>
</dbReference>
<evidence type="ECO:0000256" key="5">
    <source>
        <dbReference type="ARBA" id="ARBA00022741"/>
    </source>
</evidence>
<feature type="domain" description="Peptidase C39" evidence="12">
    <location>
        <begin position="33"/>
        <end position="152"/>
    </location>
</feature>
<dbReference type="GO" id="GO:0140359">
    <property type="term" value="F:ABC-type transporter activity"/>
    <property type="evidence" value="ECO:0007669"/>
    <property type="project" value="InterPro"/>
</dbReference>
<keyword evidence="4 9" id="KW-0812">Transmembrane</keyword>
<dbReference type="Gene3D" id="3.40.50.300">
    <property type="entry name" value="P-loop containing nucleotide triphosphate hydrolases"/>
    <property type="match status" value="1"/>
</dbReference>
<dbReference type="CDD" id="cd18779">
    <property type="entry name" value="ABC_6TM_T1SS_like"/>
    <property type="match status" value="1"/>
</dbReference>
<accession>A0AAC8Q6J8</accession>
<evidence type="ECO:0000259" key="12">
    <source>
        <dbReference type="PROSITE" id="PS50990"/>
    </source>
</evidence>
<dbReference type="GO" id="GO:0016887">
    <property type="term" value="F:ATP hydrolysis activity"/>
    <property type="evidence" value="ECO:0007669"/>
    <property type="project" value="InterPro"/>
</dbReference>
<dbReference type="Gene3D" id="3.90.70.10">
    <property type="entry name" value="Cysteine proteinases"/>
    <property type="match status" value="1"/>
</dbReference>
<dbReference type="PROSITE" id="PS00211">
    <property type="entry name" value="ABC_TRANSPORTER_1"/>
    <property type="match status" value="1"/>
</dbReference>
<comment type="subcellular location">
    <subcellularLocation>
        <location evidence="1">Cell membrane</location>
        <topology evidence="1">Multi-pass membrane protein</topology>
    </subcellularLocation>
</comment>
<dbReference type="Pfam" id="PF00005">
    <property type="entry name" value="ABC_tran"/>
    <property type="match status" value="1"/>
</dbReference>
<keyword evidence="3" id="KW-1003">Cell membrane</keyword>
<feature type="transmembrane region" description="Helical" evidence="9">
    <location>
        <begin position="185"/>
        <end position="207"/>
    </location>
</feature>
<evidence type="ECO:0000259" key="11">
    <source>
        <dbReference type="PROSITE" id="PS50929"/>
    </source>
</evidence>
<keyword evidence="6 13" id="KW-0067">ATP-binding</keyword>
<organism evidence="13 15">
    <name type="scientific">Archangium gephyra</name>
    <dbReference type="NCBI Taxonomy" id="48"/>
    <lineage>
        <taxon>Bacteria</taxon>
        <taxon>Pseudomonadati</taxon>
        <taxon>Myxococcota</taxon>
        <taxon>Myxococcia</taxon>
        <taxon>Myxococcales</taxon>
        <taxon>Cystobacterineae</taxon>
        <taxon>Archangiaceae</taxon>
        <taxon>Archangium</taxon>
    </lineage>
</organism>
<keyword evidence="5" id="KW-0547">Nucleotide-binding</keyword>
<keyword evidence="2" id="KW-0813">Transport</keyword>
<proteinExistence type="predicted"/>
<keyword evidence="8 9" id="KW-0472">Membrane</keyword>
<feature type="domain" description="ABC transporter" evidence="10">
    <location>
        <begin position="497"/>
        <end position="730"/>
    </location>
</feature>
<dbReference type="InterPro" id="IPR039421">
    <property type="entry name" value="Type_1_exporter"/>
</dbReference>
<dbReference type="InterPro" id="IPR003593">
    <property type="entry name" value="AAA+_ATPase"/>
</dbReference>
<dbReference type="InterPro" id="IPR027417">
    <property type="entry name" value="P-loop_NTPase"/>
</dbReference>
<protein>
    <submittedName>
        <fullName evidence="14">ABC-type bacteriocin/lantibiotic exporter with double-glycine peptidase domain</fullName>
    </submittedName>
    <submittedName>
        <fullName evidence="13">Lipid A export ATP-binding/permease protein MsbA</fullName>
    </submittedName>
</protein>
<dbReference type="KEGG" id="age:AA314_03315"/>
<keyword evidence="7 9" id="KW-1133">Transmembrane helix</keyword>
<evidence type="ECO:0000313" key="16">
    <source>
        <dbReference type="Proteomes" id="UP000256345"/>
    </source>
</evidence>
<dbReference type="Proteomes" id="UP000035579">
    <property type="component" value="Chromosome"/>
</dbReference>
<dbReference type="GO" id="GO:0006508">
    <property type="term" value="P:proteolysis"/>
    <property type="evidence" value="ECO:0007669"/>
    <property type="project" value="InterPro"/>
</dbReference>
<dbReference type="PROSITE" id="PS50929">
    <property type="entry name" value="ABC_TM1F"/>
    <property type="match status" value="1"/>
</dbReference>
<dbReference type="Gene3D" id="1.20.1560.10">
    <property type="entry name" value="ABC transporter type 1, transmembrane domain"/>
    <property type="match status" value="1"/>
</dbReference>
<dbReference type="Pfam" id="PF03412">
    <property type="entry name" value="Peptidase_C39"/>
    <property type="match status" value="1"/>
</dbReference>
<evidence type="ECO:0000256" key="8">
    <source>
        <dbReference type="ARBA" id="ARBA00023136"/>
    </source>
</evidence>
<reference evidence="14 16" key="2">
    <citation type="submission" date="2018-08" db="EMBL/GenBank/DDBJ databases">
        <title>Genomic Encyclopedia of Archaeal and Bacterial Type Strains, Phase II (KMG-II): from individual species to whole genera.</title>
        <authorList>
            <person name="Goeker M."/>
        </authorList>
    </citation>
    <scope>NUCLEOTIDE SEQUENCE [LARGE SCALE GENOMIC DNA]</scope>
    <source>
        <strain evidence="14 16">DSM 2261</strain>
    </source>
</reference>
<dbReference type="PROSITE" id="PS50990">
    <property type="entry name" value="PEPTIDASE_C39"/>
    <property type="match status" value="1"/>
</dbReference>
<dbReference type="InterPro" id="IPR003439">
    <property type="entry name" value="ABC_transporter-like_ATP-bd"/>
</dbReference>
<dbReference type="SUPFAM" id="SSF90123">
    <property type="entry name" value="ABC transporter transmembrane region"/>
    <property type="match status" value="1"/>
</dbReference>
<dbReference type="FunFam" id="3.40.50.300:FF:000299">
    <property type="entry name" value="ABC transporter ATP-binding protein/permease"/>
    <property type="match status" value="1"/>
</dbReference>
<dbReference type="Proteomes" id="UP000256345">
    <property type="component" value="Unassembled WGS sequence"/>
</dbReference>